<dbReference type="RefSeq" id="WP_073319631.1">
    <property type="nucleotide sequence ID" value="NZ_FQYP01000009.1"/>
</dbReference>
<dbReference type="PANTHER" id="PTHR46558">
    <property type="entry name" value="TRACRIPTIONAL REGULATORY PROTEIN-RELATED-RELATED"/>
    <property type="match status" value="1"/>
</dbReference>
<sequence>MNALEIKEFREKHGLTQQNLAEIVGVSKRAVQSWEQGNRNVSQSVIKILNDFDNQPDLDQMDSKIRKAALDCVENWDQAMKVEGFRTKVYEQLGHILNVDFDEIIKSGVISLLKKED</sequence>
<gene>
    <name evidence="3" type="ORF">SAMN04488508_10912</name>
</gene>
<dbReference type="OrthoDB" id="3831186at2"/>
<dbReference type="Proteomes" id="UP000184432">
    <property type="component" value="Unassembled WGS sequence"/>
</dbReference>
<dbReference type="GO" id="GO:0003677">
    <property type="term" value="F:DNA binding"/>
    <property type="evidence" value="ECO:0007669"/>
    <property type="project" value="UniProtKB-KW"/>
</dbReference>
<dbReference type="EMBL" id="FQYP01000009">
    <property type="protein sequence ID" value="SHJ44888.1"/>
    <property type="molecule type" value="Genomic_DNA"/>
</dbReference>
<keyword evidence="1" id="KW-0238">DNA-binding</keyword>
<organism evidence="3 4">
    <name type="scientific">Aquimarina spongiae</name>
    <dbReference type="NCBI Taxonomy" id="570521"/>
    <lineage>
        <taxon>Bacteria</taxon>
        <taxon>Pseudomonadati</taxon>
        <taxon>Bacteroidota</taxon>
        <taxon>Flavobacteriia</taxon>
        <taxon>Flavobacteriales</taxon>
        <taxon>Flavobacteriaceae</taxon>
        <taxon>Aquimarina</taxon>
    </lineage>
</organism>
<dbReference type="Pfam" id="PF01381">
    <property type="entry name" value="HTH_3"/>
    <property type="match status" value="1"/>
</dbReference>
<feature type="domain" description="HTH cro/C1-type" evidence="2">
    <location>
        <begin position="6"/>
        <end position="49"/>
    </location>
</feature>
<dbReference type="CDD" id="cd00093">
    <property type="entry name" value="HTH_XRE"/>
    <property type="match status" value="1"/>
</dbReference>
<dbReference type="SMART" id="SM00530">
    <property type="entry name" value="HTH_XRE"/>
    <property type="match status" value="1"/>
</dbReference>
<dbReference type="SUPFAM" id="SSF47413">
    <property type="entry name" value="lambda repressor-like DNA-binding domains"/>
    <property type="match status" value="1"/>
</dbReference>
<protein>
    <submittedName>
        <fullName evidence="3">Helix-turn-helix</fullName>
    </submittedName>
</protein>
<dbReference type="PANTHER" id="PTHR46558:SF4">
    <property type="entry name" value="DNA-BIDING PHAGE PROTEIN"/>
    <property type="match status" value="1"/>
</dbReference>
<dbReference type="AlphaFoldDB" id="A0A1M6JDX6"/>
<accession>A0A1M6JDX6</accession>
<proteinExistence type="predicted"/>
<dbReference type="Gene3D" id="1.10.260.40">
    <property type="entry name" value="lambda repressor-like DNA-binding domains"/>
    <property type="match status" value="1"/>
</dbReference>
<evidence type="ECO:0000259" key="2">
    <source>
        <dbReference type="PROSITE" id="PS50943"/>
    </source>
</evidence>
<keyword evidence="4" id="KW-1185">Reference proteome</keyword>
<dbReference type="InterPro" id="IPR001387">
    <property type="entry name" value="Cro/C1-type_HTH"/>
</dbReference>
<dbReference type="InterPro" id="IPR010982">
    <property type="entry name" value="Lambda_DNA-bd_dom_sf"/>
</dbReference>
<evidence type="ECO:0000313" key="3">
    <source>
        <dbReference type="EMBL" id="SHJ44888.1"/>
    </source>
</evidence>
<evidence type="ECO:0000256" key="1">
    <source>
        <dbReference type="ARBA" id="ARBA00023125"/>
    </source>
</evidence>
<name>A0A1M6JDX6_9FLAO</name>
<evidence type="ECO:0000313" key="4">
    <source>
        <dbReference type="Proteomes" id="UP000184432"/>
    </source>
</evidence>
<dbReference type="PROSITE" id="PS50943">
    <property type="entry name" value="HTH_CROC1"/>
    <property type="match status" value="1"/>
</dbReference>
<dbReference type="STRING" id="570521.SAMN04488508_10912"/>
<reference evidence="4" key="1">
    <citation type="submission" date="2016-11" db="EMBL/GenBank/DDBJ databases">
        <authorList>
            <person name="Varghese N."/>
            <person name="Submissions S."/>
        </authorList>
    </citation>
    <scope>NUCLEOTIDE SEQUENCE [LARGE SCALE GENOMIC DNA]</scope>
    <source>
        <strain evidence="4">DSM 22623</strain>
    </source>
</reference>